<dbReference type="Proteomes" id="UP000177610">
    <property type="component" value="Unassembled WGS sequence"/>
</dbReference>
<dbReference type="Pfam" id="PF01478">
    <property type="entry name" value="Peptidase_A24"/>
    <property type="match status" value="1"/>
</dbReference>
<feature type="transmembrane region" description="Helical" evidence="7">
    <location>
        <begin position="177"/>
        <end position="200"/>
    </location>
</feature>
<keyword evidence="4 7" id="KW-0812">Transmembrane</keyword>
<dbReference type="Pfam" id="PF06750">
    <property type="entry name" value="A24_N_bact"/>
    <property type="match status" value="1"/>
</dbReference>
<evidence type="ECO:0000256" key="5">
    <source>
        <dbReference type="ARBA" id="ARBA00022989"/>
    </source>
</evidence>
<proteinExistence type="inferred from homology"/>
<evidence type="ECO:0008006" key="12">
    <source>
        <dbReference type="Google" id="ProtNLM"/>
    </source>
</evidence>
<sequence length="250" mass="27853">MIVIVFVFGLIVGSFLNAVIFRLHSSESIIRGRSHCVHCKHELSPMDLIPVVSFMILSGKCRYCHKKISWQYPLVELVTGLVFVLLALSSDFRLLTSEFWYLLTVICFLIIIAVFDFKHFLILDVVIYPALILATIYNLSTGFFVEGIIGALVISGFFAAQYFVSKGRWIGFGDVKLGLLLGSIFGLKLGLVMLLLAYFMGAIVGVGLLITGRKKLSSELPFGVFLSISAILIMLYGQDLADWYYNLLGL</sequence>
<keyword evidence="5 7" id="KW-1133">Transmembrane helix</keyword>
<evidence type="ECO:0000259" key="9">
    <source>
        <dbReference type="Pfam" id="PF06750"/>
    </source>
</evidence>
<dbReference type="GO" id="GO:0006465">
    <property type="term" value="P:signal peptide processing"/>
    <property type="evidence" value="ECO:0007669"/>
    <property type="project" value="TreeGrafter"/>
</dbReference>
<accession>A0A1F5N901</accession>
<feature type="transmembrane region" description="Helical" evidence="7">
    <location>
        <begin position="6"/>
        <end position="23"/>
    </location>
</feature>
<reference evidence="10 11" key="1">
    <citation type="journal article" date="2016" name="Nat. Commun.">
        <title>Thousands of microbial genomes shed light on interconnected biogeochemical processes in an aquifer system.</title>
        <authorList>
            <person name="Anantharaman K."/>
            <person name="Brown C.T."/>
            <person name="Hug L.A."/>
            <person name="Sharon I."/>
            <person name="Castelle C.J."/>
            <person name="Probst A.J."/>
            <person name="Thomas B.C."/>
            <person name="Singh A."/>
            <person name="Wilkins M.J."/>
            <person name="Karaoz U."/>
            <person name="Brodie E.L."/>
            <person name="Williams K.H."/>
            <person name="Hubbard S.S."/>
            <person name="Banfield J.F."/>
        </authorList>
    </citation>
    <scope>NUCLEOTIDE SEQUENCE [LARGE SCALE GENOMIC DNA]</scope>
</reference>
<evidence type="ECO:0000256" key="1">
    <source>
        <dbReference type="ARBA" id="ARBA00004651"/>
    </source>
</evidence>
<dbReference type="PANTHER" id="PTHR30487:SF0">
    <property type="entry name" value="PREPILIN LEADER PEPTIDASE_N-METHYLTRANSFERASE-RELATED"/>
    <property type="match status" value="1"/>
</dbReference>
<dbReference type="GO" id="GO:0004190">
    <property type="term" value="F:aspartic-type endopeptidase activity"/>
    <property type="evidence" value="ECO:0007669"/>
    <property type="project" value="InterPro"/>
</dbReference>
<feature type="transmembrane region" description="Helical" evidence="7">
    <location>
        <begin position="220"/>
        <end position="237"/>
    </location>
</feature>
<comment type="similarity">
    <text evidence="2">Belongs to the peptidase A24 family.</text>
</comment>
<evidence type="ECO:0000256" key="2">
    <source>
        <dbReference type="ARBA" id="ARBA00005801"/>
    </source>
</evidence>
<name>A0A1F5N901_9BACT</name>
<evidence type="ECO:0000259" key="8">
    <source>
        <dbReference type="Pfam" id="PF01478"/>
    </source>
</evidence>
<evidence type="ECO:0000256" key="3">
    <source>
        <dbReference type="ARBA" id="ARBA00022475"/>
    </source>
</evidence>
<comment type="caution">
    <text evidence="10">The sequence shown here is derived from an EMBL/GenBank/DDBJ whole genome shotgun (WGS) entry which is preliminary data.</text>
</comment>
<dbReference type="InterPro" id="IPR010627">
    <property type="entry name" value="Prepilin_pept_A24_N"/>
</dbReference>
<gene>
    <name evidence="10" type="ORF">A2717_00895</name>
</gene>
<dbReference type="Gene3D" id="1.20.120.1220">
    <property type="match status" value="1"/>
</dbReference>
<keyword evidence="6 7" id="KW-0472">Membrane</keyword>
<evidence type="ECO:0000313" key="11">
    <source>
        <dbReference type="Proteomes" id="UP000177610"/>
    </source>
</evidence>
<dbReference type="InterPro" id="IPR000045">
    <property type="entry name" value="Prepilin_IV_endopep_pep"/>
</dbReference>
<evidence type="ECO:0000256" key="6">
    <source>
        <dbReference type="ARBA" id="ARBA00023136"/>
    </source>
</evidence>
<comment type="subcellular location">
    <subcellularLocation>
        <location evidence="1">Cell membrane</location>
        <topology evidence="1">Multi-pass membrane protein</topology>
    </subcellularLocation>
</comment>
<dbReference type="GO" id="GO:0005886">
    <property type="term" value="C:plasma membrane"/>
    <property type="evidence" value="ECO:0007669"/>
    <property type="project" value="UniProtKB-SubCell"/>
</dbReference>
<feature type="domain" description="Prepilin type IV endopeptidase peptidase" evidence="8">
    <location>
        <begin position="104"/>
        <end position="206"/>
    </location>
</feature>
<dbReference type="AlphaFoldDB" id="A0A1F5N901"/>
<organism evidence="10 11">
    <name type="scientific">Candidatus Doudnabacteria bacterium RIFCSPHIGHO2_01_FULL_41_86</name>
    <dbReference type="NCBI Taxonomy" id="1817821"/>
    <lineage>
        <taxon>Bacteria</taxon>
        <taxon>Candidatus Doudnaibacteriota</taxon>
    </lineage>
</organism>
<feature type="domain" description="Prepilin peptidase A24 N-terminal" evidence="9">
    <location>
        <begin position="7"/>
        <end position="88"/>
    </location>
</feature>
<dbReference type="EMBL" id="MFEH01000002">
    <property type="protein sequence ID" value="OGE74074.1"/>
    <property type="molecule type" value="Genomic_DNA"/>
</dbReference>
<feature type="transmembrane region" description="Helical" evidence="7">
    <location>
        <begin position="143"/>
        <end position="165"/>
    </location>
</feature>
<evidence type="ECO:0000256" key="7">
    <source>
        <dbReference type="SAM" id="Phobius"/>
    </source>
</evidence>
<dbReference type="PANTHER" id="PTHR30487">
    <property type="entry name" value="TYPE 4 PREPILIN-LIKE PROTEINS LEADER PEPTIDE-PROCESSING ENZYME"/>
    <property type="match status" value="1"/>
</dbReference>
<feature type="transmembrane region" description="Helical" evidence="7">
    <location>
        <begin position="70"/>
        <end position="87"/>
    </location>
</feature>
<evidence type="ECO:0000256" key="4">
    <source>
        <dbReference type="ARBA" id="ARBA00022692"/>
    </source>
</evidence>
<dbReference type="InterPro" id="IPR050882">
    <property type="entry name" value="Prepilin_peptidase/N-MTase"/>
</dbReference>
<evidence type="ECO:0000313" key="10">
    <source>
        <dbReference type="EMBL" id="OGE74074.1"/>
    </source>
</evidence>
<feature type="transmembrane region" description="Helical" evidence="7">
    <location>
        <begin position="99"/>
        <end position="115"/>
    </location>
</feature>
<keyword evidence="3" id="KW-1003">Cell membrane</keyword>
<protein>
    <recommendedName>
        <fullName evidence="12">Prepilin peptidase</fullName>
    </recommendedName>
</protein>
<dbReference type="STRING" id="1817821.A2717_00895"/>